<accession>A0A8S1AJR4</accession>
<comment type="caution">
    <text evidence="2">The sequence shown here is derived from an EMBL/GenBank/DDBJ whole genome shotgun (WGS) entry which is preliminary data.</text>
</comment>
<name>A0A8S1AJR4_ARCPL</name>
<gene>
    <name evidence="2" type="ORF">APLA_LOCUS11463</name>
</gene>
<proteinExistence type="predicted"/>
<feature type="compositionally biased region" description="Pro residues" evidence="1">
    <location>
        <begin position="153"/>
        <end position="163"/>
    </location>
</feature>
<reference evidence="2 3" key="1">
    <citation type="submission" date="2020-04" db="EMBL/GenBank/DDBJ databases">
        <authorList>
            <person name="Wallbank WR R."/>
            <person name="Pardo Diaz C."/>
            <person name="Kozak K."/>
            <person name="Martin S."/>
            <person name="Jiggins C."/>
            <person name="Moest M."/>
            <person name="Warren A I."/>
            <person name="Byers J.R.P. K."/>
            <person name="Montejo-Kovacevich G."/>
            <person name="Yen C E."/>
        </authorList>
    </citation>
    <scope>NUCLEOTIDE SEQUENCE [LARGE SCALE GENOMIC DNA]</scope>
</reference>
<evidence type="ECO:0000313" key="3">
    <source>
        <dbReference type="Proteomes" id="UP000494106"/>
    </source>
</evidence>
<evidence type="ECO:0000313" key="2">
    <source>
        <dbReference type="EMBL" id="CAB3248053.1"/>
    </source>
</evidence>
<keyword evidence="3" id="KW-1185">Reference proteome</keyword>
<dbReference type="EMBL" id="CADEBC010000532">
    <property type="protein sequence ID" value="CAB3248053.1"/>
    <property type="molecule type" value="Genomic_DNA"/>
</dbReference>
<feature type="region of interest" description="Disordered" evidence="1">
    <location>
        <begin position="145"/>
        <end position="164"/>
    </location>
</feature>
<dbReference type="OrthoDB" id="16772at2759"/>
<dbReference type="AlphaFoldDB" id="A0A8S1AJR4"/>
<protein>
    <submittedName>
        <fullName evidence="2">Uncharacterized protein</fullName>
    </submittedName>
</protein>
<organism evidence="2 3">
    <name type="scientific">Arctia plantaginis</name>
    <name type="common">Wood tiger moth</name>
    <name type="synonym">Phalaena plantaginis</name>
    <dbReference type="NCBI Taxonomy" id="874455"/>
    <lineage>
        <taxon>Eukaryota</taxon>
        <taxon>Metazoa</taxon>
        <taxon>Ecdysozoa</taxon>
        <taxon>Arthropoda</taxon>
        <taxon>Hexapoda</taxon>
        <taxon>Insecta</taxon>
        <taxon>Pterygota</taxon>
        <taxon>Neoptera</taxon>
        <taxon>Endopterygota</taxon>
        <taxon>Lepidoptera</taxon>
        <taxon>Glossata</taxon>
        <taxon>Ditrysia</taxon>
        <taxon>Noctuoidea</taxon>
        <taxon>Erebidae</taxon>
        <taxon>Arctiinae</taxon>
        <taxon>Arctia</taxon>
    </lineage>
</organism>
<dbReference type="Proteomes" id="UP000494106">
    <property type="component" value="Unassembled WGS sequence"/>
</dbReference>
<sequence>MIFTILYNTQHLNKLGFKCDVSELAVVGEITVLTYYIEYCNWRVCGSGVTWRARRLAASSAVLCARAGLPPPPPPAPLPPHALSALHELVLAASTDDPMLGRVQWQCAPCEAALGAWGGAAAALGALTDADGDPPEHLHWPEPAEMEELSSTPPAPAPAPPPSLMTSAAASLATMWRVFTK</sequence>
<evidence type="ECO:0000256" key="1">
    <source>
        <dbReference type="SAM" id="MobiDB-lite"/>
    </source>
</evidence>